<dbReference type="EnsemblMetazoa" id="XM_020006135.1">
    <property type="protein sequence ID" value="XP_019861694.1"/>
    <property type="gene ID" value="LOC109590214"/>
</dbReference>
<name>A0AAN0JXQ1_AMPQE</name>
<protein>
    <submittedName>
        <fullName evidence="1">Uncharacterized protein</fullName>
    </submittedName>
</protein>
<dbReference type="GeneID" id="109590214"/>
<dbReference type="AlphaFoldDB" id="A0AAN0JXQ1"/>
<sequence>MNHFTSLFSPPNFEPSHLLKLLIHLHIIASGENGDYFFPCALQSYTKPLVPQTETNPLLIVWQDNDGINTLPVPQGMFPLVITHLLTHNKCPCKVDFPPLDPHQYYKYRDALSFWIFIKTKRYTLHIINHYSHIEVYFDESVQEAKVKCPYIRELVMKAVSDSAKAINLEQNHVAAFSCLNEKEKNCYCVIEEDHSINCTLCKKSADISGDSYWCWFDSMDCGTKIIASDSQYLQVLDICNL</sequence>
<reference evidence="1" key="2">
    <citation type="submission" date="2024-06" db="UniProtKB">
        <authorList>
            <consortium name="EnsemblMetazoa"/>
        </authorList>
    </citation>
    <scope>IDENTIFICATION</scope>
</reference>
<dbReference type="RefSeq" id="XP_019861694.1">
    <property type="nucleotide sequence ID" value="XM_020006135.1"/>
</dbReference>
<dbReference type="KEGG" id="aqu:109590214"/>
<reference evidence="2" key="1">
    <citation type="journal article" date="2010" name="Nature">
        <title>The Amphimedon queenslandica genome and the evolution of animal complexity.</title>
        <authorList>
            <person name="Srivastava M."/>
            <person name="Simakov O."/>
            <person name="Chapman J."/>
            <person name="Fahey B."/>
            <person name="Gauthier M.E."/>
            <person name="Mitros T."/>
            <person name="Richards G.S."/>
            <person name="Conaco C."/>
            <person name="Dacre M."/>
            <person name="Hellsten U."/>
            <person name="Larroux C."/>
            <person name="Putnam N.H."/>
            <person name="Stanke M."/>
            <person name="Adamska M."/>
            <person name="Darling A."/>
            <person name="Degnan S.M."/>
            <person name="Oakley T.H."/>
            <person name="Plachetzki D.C."/>
            <person name="Zhai Y."/>
            <person name="Adamski M."/>
            <person name="Calcino A."/>
            <person name="Cummins S.F."/>
            <person name="Goodstein D.M."/>
            <person name="Harris C."/>
            <person name="Jackson D.J."/>
            <person name="Leys S.P."/>
            <person name="Shu S."/>
            <person name="Woodcroft B.J."/>
            <person name="Vervoort M."/>
            <person name="Kosik K.S."/>
            <person name="Manning G."/>
            <person name="Degnan B.M."/>
            <person name="Rokhsar D.S."/>
        </authorList>
    </citation>
    <scope>NUCLEOTIDE SEQUENCE [LARGE SCALE GENOMIC DNA]</scope>
</reference>
<evidence type="ECO:0000313" key="1">
    <source>
        <dbReference type="EnsemblMetazoa" id="XP_019861694.1"/>
    </source>
</evidence>
<accession>A0AAN0JXQ1</accession>
<keyword evidence="2" id="KW-1185">Reference proteome</keyword>
<dbReference type="Proteomes" id="UP000007879">
    <property type="component" value="Unassembled WGS sequence"/>
</dbReference>
<evidence type="ECO:0000313" key="2">
    <source>
        <dbReference type="Proteomes" id="UP000007879"/>
    </source>
</evidence>
<proteinExistence type="predicted"/>
<organism evidence="1 2">
    <name type="scientific">Amphimedon queenslandica</name>
    <name type="common">Sponge</name>
    <dbReference type="NCBI Taxonomy" id="400682"/>
    <lineage>
        <taxon>Eukaryota</taxon>
        <taxon>Metazoa</taxon>
        <taxon>Porifera</taxon>
        <taxon>Demospongiae</taxon>
        <taxon>Heteroscleromorpha</taxon>
        <taxon>Haplosclerida</taxon>
        <taxon>Niphatidae</taxon>
        <taxon>Amphimedon</taxon>
    </lineage>
</organism>